<feature type="chain" id="PRO_5002138482" description="Lipoprotein" evidence="8">
    <location>
        <begin position="23"/>
        <end position="269"/>
    </location>
</feature>
<comment type="caution">
    <text evidence="9">The sequence shown here is derived from an EMBL/GenBank/DDBJ whole genome shotgun (WGS) entry which is preliminary data.</text>
</comment>
<keyword evidence="5 6" id="KW-0449">Lipoprotein</keyword>
<dbReference type="OrthoDB" id="9812878at2"/>
<dbReference type="PANTHER" id="PTHR30429">
    <property type="entry name" value="D-METHIONINE-BINDING LIPOPROTEIN METQ"/>
    <property type="match status" value="1"/>
</dbReference>
<dbReference type="EMBL" id="JJMU01000053">
    <property type="protein sequence ID" value="KGE13352.1"/>
    <property type="molecule type" value="Genomic_DNA"/>
</dbReference>
<evidence type="ECO:0000256" key="4">
    <source>
        <dbReference type="ARBA" id="ARBA00023139"/>
    </source>
</evidence>
<protein>
    <recommendedName>
        <fullName evidence="6">Lipoprotein</fullName>
    </recommendedName>
</protein>
<evidence type="ECO:0000256" key="7">
    <source>
        <dbReference type="PIRSR" id="PIRSR002854-1"/>
    </source>
</evidence>
<dbReference type="SUPFAM" id="SSF53850">
    <property type="entry name" value="Periplasmic binding protein-like II"/>
    <property type="match status" value="1"/>
</dbReference>
<evidence type="ECO:0000256" key="1">
    <source>
        <dbReference type="ARBA" id="ARBA00004635"/>
    </source>
</evidence>
<keyword evidence="3" id="KW-0472">Membrane</keyword>
<dbReference type="Gene3D" id="3.40.190.10">
    <property type="entry name" value="Periplasmic binding protein-like II"/>
    <property type="match status" value="2"/>
</dbReference>
<dbReference type="InterPro" id="IPR004872">
    <property type="entry name" value="Lipoprotein_NlpA"/>
</dbReference>
<accession>A0A0B8SZM8</accession>
<evidence type="ECO:0000313" key="10">
    <source>
        <dbReference type="Proteomes" id="UP000031802"/>
    </source>
</evidence>
<keyword evidence="10" id="KW-1185">Reference proteome</keyword>
<dbReference type="Proteomes" id="UP000031802">
    <property type="component" value="Unassembled WGS sequence"/>
</dbReference>
<sequence length="269" mass="29785">MNLNLKIASAALFVLFAFSSCGSNTESSNILKVGVQAGPEYSLAETAQKVAKEKYDLDVELVSFNDYVMPNEALHQKDIDINVFQTKPYLDVQTESRGYNFAIVGNTFVYPMAGYSKKIKNISELKNEDTIVIPNDPTNLGRALLLLQEVGLIKLKADVGILPKLQDITENRLKLTILELEAPQLPRTLDDDKVTVAVINNNFAASNNLTAKRDGIFVENEKSPYVNIIVSRDDNMEDEKVKSFAKAYQSAEVEAKAEEVFKGGAVKGW</sequence>
<organism evidence="9 10">
    <name type="scientific">Sphingobacterium deserti</name>
    <dbReference type="NCBI Taxonomy" id="1229276"/>
    <lineage>
        <taxon>Bacteria</taxon>
        <taxon>Pseudomonadati</taxon>
        <taxon>Bacteroidota</taxon>
        <taxon>Sphingobacteriia</taxon>
        <taxon>Sphingobacteriales</taxon>
        <taxon>Sphingobacteriaceae</taxon>
        <taxon>Sphingobacterium</taxon>
    </lineage>
</organism>
<dbReference type="RefSeq" id="WP_037500890.1">
    <property type="nucleotide sequence ID" value="NZ_JJMU01000053.1"/>
</dbReference>
<feature type="signal peptide" evidence="8">
    <location>
        <begin position="1"/>
        <end position="22"/>
    </location>
</feature>
<dbReference type="NCBIfam" id="NF008285">
    <property type="entry name" value="PRK11063.1"/>
    <property type="match status" value="1"/>
</dbReference>
<keyword evidence="2 8" id="KW-0732">Signal</keyword>
<evidence type="ECO:0000256" key="5">
    <source>
        <dbReference type="ARBA" id="ARBA00023288"/>
    </source>
</evidence>
<evidence type="ECO:0000256" key="3">
    <source>
        <dbReference type="ARBA" id="ARBA00023136"/>
    </source>
</evidence>
<evidence type="ECO:0000256" key="2">
    <source>
        <dbReference type="ARBA" id="ARBA00022729"/>
    </source>
</evidence>
<evidence type="ECO:0000256" key="6">
    <source>
        <dbReference type="PIRNR" id="PIRNR002854"/>
    </source>
</evidence>
<dbReference type="NCBIfam" id="TIGR00363">
    <property type="entry name" value="MetQ/NlpA family lipoprotein"/>
    <property type="match status" value="1"/>
</dbReference>
<name>A0A0B8SZM8_9SPHI</name>
<keyword evidence="4" id="KW-0564">Palmitate</keyword>
<reference evidence="10" key="1">
    <citation type="submission" date="2014-04" db="EMBL/GenBank/DDBJ databases">
        <title>Whole-Genome optical mapping and complete genome sequence of Sphingobacterium deserti sp. nov., a new spaces isolated from desert in the west of China.</title>
        <authorList>
            <person name="Teng C."/>
            <person name="Zhou Z."/>
            <person name="Li X."/>
            <person name="Chen M."/>
            <person name="Lin M."/>
            <person name="Wang L."/>
            <person name="Su S."/>
            <person name="Zhang C."/>
            <person name="Zhang W."/>
        </authorList>
    </citation>
    <scope>NUCLEOTIDE SEQUENCE [LARGE SCALE GENOMIC DNA]</scope>
    <source>
        <strain evidence="10">ACCC05744</strain>
    </source>
</reference>
<comment type="subcellular location">
    <subcellularLocation>
        <location evidence="1">Membrane</location>
        <topology evidence="1">Lipid-anchor</topology>
    </subcellularLocation>
</comment>
<dbReference type="STRING" id="1229276.DI53_2883"/>
<reference evidence="9 10" key="2">
    <citation type="journal article" date="2015" name="PLoS ONE">
        <title>Whole-Genome Optical Mapping and Finished Genome Sequence of Sphingobacterium deserti sp. nov., a New Species Isolated from the Western Desert of China.</title>
        <authorList>
            <person name="Teng C."/>
            <person name="Zhou Z."/>
            <person name="Molnar I."/>
            <person name="Li X."/>
            <person name="Tang R."/>
            <person name="Chen M."/>
            <person name="Wang L."/>
            <person name="Su S."/>
            <person name="Zhang W."/>
            <person name="Lin M."/>
        </authorList>
    </citation>
    <scope>NUCLEOTIDE SEQUENCE [LARGE SCALE GENOMIC DNA]</scope>
    <source>
        <strain evidence="10">ACCC05744</strain>
    </source>
</reference>
<dbReference type="PANTHER" id="PTHR30429:SF1">
    <property type="entry name" value="D-METHIONINE-BINDING LIPOPROTEIN METQ-RELATED"/>
    <property type="match status" value="1"/>
</dbReference>
<evidence type="ECO:0000313" key="9">
    <source>
        <dbReference type="EMBL" id="KGE13352.1"/>
    </source>
</evidence>
<dbReference type="PIRSF" id="PIRSF002854">
    <property type="entry name" value="MetQ"/>
    <property type="match status" value="1"/>
</dbReference>
<feature type="lipid moiety-binding region" description="S-diacylglycerol cysteine" evidence="7">
    <location>
        <position position="21"/>
    </location>
</feature>
<dbReference type="PROSITE" id="PS51257">
    <property type="entry name" value="PROKAR_LIPOPROTEIN"/>
    <property type="match status" value="1"/>
</dbReference>
<evidence type="ECO:0000256" key="8">
    <source>
        <dbReference type="SAM" id="SignalP"/>
    </source>
</evidence>
<dbReference type="CDD" id="cd13598">
    <property type="entry name" value="PBP2_lipoprotein_IlpA_like"/>
    <property type="match status" value="1"/>
</dbReference>
<dbReference type="AlphaFoldDB" id="A0A0B8SZM8"/>
<gene>
    <name evidence="9" type="ORF">DI53_2883</name>
</gene>
<comment type="similarity">
    <text evidence="6">Belongs to the nlpA lipoprotein family.</text>
</comment>
<dbReference type="PATRIC" id="fig|1229276.3.peg.2980"/>
<dbReference type="GO" id="GO:0016020">
    <property type="term" value="C:membrane"/>
    <property type="evidence" value="ECO:0007669"/>
    <property type="project" value="UniProtKB-SubCell"/>
</dbReference>
<proteinExistence type="inferred from homology"/>
<dbReference type="Pfam" id="PF03180">
    <property type="entry name" value="Lipoprotein_9"/>
    <property type="match status" value="1"/>
</dbReference>
<dbReference type="eggNOG" id="COG1464">
    <property type="taxonomic scope" value="Bacteria"/>
</dbReference>